<dbReference type="EMBL" id="GL996515">
    <property type="protein sequence ID" value="EGV65070.1"/>
    <property type="molecule type" value="Genomic_DNA"/>
</dbReference>
<evidence type="ECO:0000313" key="5">
    <source>
        <dbReference type="EMBL" id="EGV65070.1"/>
    </source>
</evidence>
<dbReference type="PANTHER" id="PTHR18934">
    <property type="entry name" value="ATP-DEPENDENT RNA HELICASE"/>
    <property type="match status" value="1"/>
</dbReference>
<dbReference type="InterPro" id="IPR048333">
    <property type="entry name" value="HA2_WH"/>
</dbReference>
<dbReference type="GO" id="GO:0005524">
    <property type="term" value="F:ATP binding"/>
    <property type="evidence" value="ECO:0007669"/>
    <property type="project" value="UniProtKB-KW"/>
</dbReference>
<keyword evidence="6" id="KW-1185">Reference proteome</keyword>
<dbReference type="InterPro" id="IPR027417">
    <property type="entry name" value="P-loop_NTPase"/>
</dbReference>
<dbReference type="GO" id="GO:0071013">
    <property type="term" value="C:catalytic step 2 spliceosome"/>
    <property type="evidence" value="ECO:0007669"/>
    <property type="project" value="TreeGrafter"/>
</dbReference>
<comment type="catalytic activity">
    <reaction evidence="3">
        <text>ATP + H2O = ADP + phosphate + H(+)</text>
        <dbReference type="Rhea" id="RHEA:13065"/>
        <dbReference type="ChEBI" id="CHEBI:15377"/>
        <dbReference type="ChEBI" id="CHEBI:15378"/>
        <dbReference type="ChEBI" id="CHEBI:30616"/>
        <dbReference type="ChEBI" id="CHEBI:43474"/>
        <dbReference type="ChEBI" id="CHEBI:456216"/>
        <dbReference type="EC" id="3.6.4.13"/>
    </reaction>
</comment>
<sequence length="237" mass="27066">MDPPSAETLIKCLELLYAIGALNSKGELTKTGRQMANFPIHPMFSKALLESVKFGVAKEIVALIAMLGDHLSLLNIWNLWSDTEFSSIWCQDNFLQYKTLKRAKDVKEQLELLCRKTGIIGESEQNQHSVDDHSKTQLIQKAIVAGFFPNIVRLSKMGDSYRTLKKNQPVYIHPSSSLFPVKPPPKLLLYHELVLTSREYMRNCMIVEETWLRELASHYYGAKDLDGLKPTPINRFK</sequence>
<evidence type="ECO:0000256" key="3">
    <source>
        <dbReference type="ARBA" id="ARBA00047984"/>
    </source>
</evidence>
<dbReference type="STRING" id="590646.G3B295"/>
<dbReference type="Proteomes" id="UP000000707">
    <property type="component" value="Unassembled WGS sequence"/>
</dbReference>
<dbReference type="Pfam" id="PF07717">
    <property type="entry name" value="OB_NTP_bind"/>
    <property type="match status" value="1"/>
</dbReference>
<reference evidence="5 6" key="1">
    <citation type="journal article" date="2011" name="Proc. Natl. Acad. Sci. U.S.A.">
        <title>Comparative genomics of xylose-fermenting fungi for enhanced biofuel production.</title>
        <authorList>
            <person name="Wohlbach D.J."/>
            <person name="Kuo A."/>
            <person name="Sato T.K."/>
            <person name="Potts K.M."/>
            <person name="Salamov A.A."/>
            <person name="LaButti K.M."/>
            <person name="Sun H."/>
            <person name="Clum A."/>
            <person name="Pangilinan J.L."/>
            <person name="Lindquist E.A."/>
            <person name="Lucas S."/>
            <person name="Lapidus A."/>
            <person name="Jin M."/>
            <person name="Gunawan C."/>
            <person name="Balan V."/>
            <person name="Dale B.E."/>
            <person name="Jeffries T.W."/>
            <person name="Zinkel R."/>
            <person name="Barry K.W."/>
            <person name="Grigoriev I.V."/>
            <person name="Gasch A.P."/>
        </authorList>
    </citation>
    <scope>NUCLEOTIDE SEQUENCE [LARGE SCALE GENOMIC DNA]</scope>
    <source>
        <strain evidence="6">ATCC 10573 / BCRC 21748 / CBS 615 / JCM 9827 / NBRC 10315 / NRRL Y-1498 / VKM Y-70</strain>
    </source>
</reference>
<organism evidence="6">
    <name type="scientific">Candida tenuis (strain ATCC 10573 / BCRC 21748 / CBS 615 / JCM 9827 / NBRC 10315 / NRRL Y-1498 / VKM Y-70)</name>
    <name type="common">Yeast</name>
    <name type="synonym">Yamadazyma tenuis</name>
    <dbReference type="NCBI Taxonomy" id="590646"/>
    <lineage>
        <taxon>Eukaryota</taxon>
        <taxon>Fungi</taxon>
        <taxon>Dikarya</taxon>
        <taxon>Ascomycota</taxon>
        <taxon>Saccharomycotina</taxon>
        <taxon>Pichiomycetes</taxon>
        <taxon>Debaryomycetaceae</taxon>
        <taxon>Yamadazyma</taxon>
    </lineage>
</organism>
<gene>
    <name evidence="5" type="ORF">CANTEDRAFT_113403</name>
</gene>
<dbReference type="eggNOG" id="KOG0923">
    <property type="taxonomic scope" value="Eukaryota"/>
</dbReference>
<dbReference type="SMART" id="SM00847">
    <property type="entry name" value="HA2"/>
    <property type="match status" value="1"/>
</dbReference>
<dbReference type="SUPFAM" id="SSF52540">
    <property type="entry name" value="P-loop containing nucleoside triphosphate hydrolases"/>
    <property type="match status" value="1"/>
</dbReference>
<evidence type="ECO:0000313" key="6">
    <source>
        <dbReference type="Proteomes" id="UP000000707"/>
    </source>
</evidence>
<dbReference type="Pfam" id="PF04408">
    <property type="entry name" value="WHD_HA2"/>
    <property type="match status" value="1"/>
</dbReference>
<evidence type="ECO:0000259" key="4">
    <source>
        <dbReference type="SMART" id="SM00847"/>
    </source>
</evidence>
<feature type="domain" description="Helicase-associated" evidence="4">
    <location>
        <begin position="11"/>
        <end position="89"/>
    </location>
</feature>
<dbReference type="AlphaFoldDB" id="G3B295"/>
<dbReference type="InterPro" id="IPR007502">
    <property type="entry name" value="Helicase-assoc_dom"/>
</dbReference>
<dbReference type="InterPro" id="IPR011709">
    <property type="entry name" value="DEAD-box_helicase_OB_fold"/>
</dbReference>
<protein>
    <submittedName>
        <fullName evidence="5">DUF1605-domain-containing protein</fullName>
    </submittedName>
</protein>
<evidence type="ECO:0000256" key="2">
    <source>
        <dbReference type="ARBA" id="ARBA00022840"/>
    </source>
</evidence>
<accession>G3B295</accession>
<dbReference type="OrthoDB" id="10253254at2759"/>
<name>G3B295_CANTC</name>
<dbReference type="GO" id="GO:0003723">
    <property type="term" value="F:RNA binding"/>
    <property type="evidence" value="ECO:0007669"/>
    <property type="project" value="TreeGrafter"/>
</dbReference>
<dbReference type="PANTHER" id="PTHR18934:SF83">
    <property type="entry name" value="PRE-MRNA-SPLICING FACTOR ATP-DEPENDENT RNA HELICASE DHX16"/>
    <property type="match status" value="1"/>
</dbReference>
<proteinExistence type="predicted"/>
<dbReference type="Pfam" id="PF21010">
    <property type="entry name" value="HA2_C"/>
    <property type="match status" value="1"/>
</dbReference>
<dbReference type="Gene3D" id="1.20.120.1080">
    <property type="match status" value="1"/>
</dbReference>
<dbReference type="GO" id="GO:0003724">
    <property type="term" value="F:RNA helicase activity"/>
    <property type="evidence" value="ECO:0007669"/>
    <property type="project" value="UniProtKB-EC"/>
</dbReference>
<evidence type="ECO:0000256" key="1">
    <source>
        <dbReference type="ARBA" id="ARBA00022741"/>
    </source>
</evidence>
<keyword evidence="2" id="KW-0067">ATP-binding</keyword>
<keyword evidence="1" id="KW-0547">Nucleotide-binding</keyword>